<sequence length="518" mass="58025">MAEAWQLQPPGPMKPEAPSNHTAFSSATWVRHYGYECDRLARMLFIDYAMVLEPTPYSRGLTEASAEVPQYYRVVECEFYIQDDVSGQWQGQPDNQSERSRTPESKVSRRQRQFGGNLDPVVEPGDSPTIGYAGFWDPFAHGHALQDQPGRYYFHHVGQSTGYREGTRRGVDITLGYTAEGRRDIGVRAGVLIRTIQNLRTGELVSGPCLVVNTVLDHFGVPNVRSLVDSVLQGDLAVYPSAVKAPRVSPYFGRGRQRSAARATTSTNLSRAASPSERRWYFATYADIHERHGFVPAVPTEELVTMPPLITPRVGLALNPAKCHLDAQWQYLFQPLRYVNPAAVAPAAITKGRAYTVLGELERRLVDLAVRECGAPADTPPELLWWWMLGFELPTHMVATKETGPDGYPPLPAEYRPRIYLLPNDALHRYRTLLLLKDERQNPLSPQQRSPIPPVQWLVPTPDPTGLSNTAVARVVDTIRAGSQRSPSEFLTTPLGNHTLIYQCFGAYQRYIYNRTLG</sequence>
<evidence type="ECO:0000313" key="3">
    <source>
        <dbReference type="Proteomes" id="UP001150569"/>
    </source>
</evidence>
<keyword evidence="3" id="KW-1185">Reference proteome</keyword>
<proteinExistence type="predicted"/>
<dbReference type="EMBL" id="JANBPT010001368">
    <property type="protein sequence ID" value="KAJ1908597.1"/>
    <property type="molecule type" value="Genomic_DNA"/>
</dbReference>
<dbReference type="Proteomes" id="UP001150569">
    <property type="component" value="Unassembled WGS sequence"/>
</dbReference>
<evidence type="ECO:0000313" key="2">
    <source>
        <dbReference type="EMBL" id="KAJ1908597.1"/>
    </source>
</evidence>
<feature type="region of interest" description="Disordered" evidence="1">
    <location>
        <begin position="1"/>
        <end position="21"/>
    </location>
</feature>
<dbReference type="AlphaFoldDB" id="A0A9W7ZGR6"/>
<organism evidence="2 3">
    <name type="scientific">Tieghemiomyces parasiticus</name>
    <dbReference type="NCBI Taxonomy" id="78921"/>
    <lineage>
        <taxon>Eukaryota</taxon>
        <taxon>Fungi</taxon>
        <taxon>Fungi incertae sedis</taxon>
        <taxon>Zoopagomycota</taxon>
        <taxon>Kickxellomycotina</taxon>
        <taxon>Dimargaritomycetes</taxon>
        <taxon>Dimargaritales</taxon>
        <taxon>Dimargaritaceae</taxon>
        <taxon>Tieghemiomyces</taxon>
    </lineage>
</organism>
<comment type="caution">
    <text evidence="2">The sequence shown here is derived from an EMBL/GenBank/DDBJ whole genome shotgun (WGS) entry which is preliminary data.</text>
</comment>
<feature type="compositionally biased region" description="Polar residues" evidence="1">
    <location>
        <begin position="86"/>
        <end position="95"/>
    </location>
</feature>
<reference evidence="2" key="1">
    <citation type="submission" date="2022-07" db="EMBL/GenBank/DDBJ databases">
        <title>Phylogenomic reconstructions and comparative analyses of Kickxellomycotina fungi.</title>
        <authorList>
            <person name="Reynolds N.K."/>
            <person name="Stajich J.E."/>
            <person name="Barry K."/>
            <person name="Grigoriev I.V."/>
            <person name="Crous P."/>
            <person name="Smith M.E."/>
        </authorList>
    </citation>
    <scope>NUCLEOTIDE SEQUENCE</scope>
    <source>
        <strain evidence="2">RSA 861</strain>
    </source>
</reference>
<accession>A0A9W7ZGR6</accession>
<name>A0A9W7ZGR6_9FUNG</name>
<protein>
    <submittedName>
        <fullName evidence="2">Uncharacterized protein</fullName>
    </submittedName>
</protein>
<evidence type="ECO:0000256" key="1">
    <source>
        <dbReference type="SAM" id="MobiDB-lite"/>
    </source>
</evidence>
<dbReference type="OrthoDB" id="16851at2759"/>
<feature type="region of interest" description="Disordered" evidence="1">
    <location>
        <begin position="86"/>
        <end position="121"/>
    </location>
</feature>
<feature type="compositionally biased region" description="Basic and acidic residues" evidence="1">
    <location>
        <begin position="96"/>
        <end position="107"/>
    </location>
</feature>
<gene>
    <name evidence="2" type="ORF">IWQ60_011632</name>
</gene>